<keyword evidence="7" id="KW-0175">Coiled coil</keyword>
<organism evidence="10 11">
    <name type="scientific">Pristionchus mayeri</name>
    <dbReference type="NCBI Taxonomy" id="1317129"/>
    <lineage>
        <taxon>Eukaryota</taxon>
        <taxon>Metazoa</taxon>
        <taxon>Ecdysozoa</taxon>
        <taxon>Nematoda</taxon>
        <taxon>Chromadorea</taxon>
        <taxon>Rhabditida</taxon>
        <taxon>Rhabditina</taxon>
        <taxon>Diplogasteromorpha</taxon>
        <taxon>Diplogasteroidea</taxon>
        <taxon>Neodiplogasteridae</taxon>
        <taxon>Pristionchus</taxon>
    </lineage>
</organism>
<comment type="subcellular location">
    <subcellularLocation>
        <location evidence="1">Chromosome</location>
    </subcellularLocation>
</comment>
<evidence type="ECO:0000256" key="1">
    <source>
        <dbReference type="ARBA" id="ARBA00004286"/>
    </source>
</evidence>
<evidence type="ECO:0000256" key="3">
    <source>
        <dbReference type="ARBA" id="ARBA00022618"/>
    </source>
</evidence>
<dbReference type="InterPro" id="IPR025977">
    <property type="entry name" value="Cnd3_C"/>
</dbReference>
<feature type="compositionally biased region" description="Basic residues" evidence="8">
    <location>
        <begin position="143"/>
        <end position="154"/>
    </location>
</feature>
<evidence type="ECO:0000259" key="9">
    <source>
        <dbReference type="Pfam" id="PF12719"/>
    </source>
</evidence>
<feature type="compositionally biased region" description="Basic and acidic residues" evidence="8">
    <location>
        <begin position="268"/>
        <end position="280"/>
    </location>
</feature>
<sequence length="1539" mass="176216">EEEEEEEGEMEEDEEEGEEERTNTRSTRKGKALERKDLPKTIQPTRWHIKGTSIVDADEEKRNKSGGRKGADEESEEEDKKTKKKRILPRSGGKRRKSGDGEVEEEKEELARESKRTASTRRGRNAIENDDDEEEEEEPTSSHSKRGTRKNKKRMEREKEDEEEEEARPAKNKRVATRSTRKEKEGVEESEEKGKGKESTKNKGESRGEAIVENDAGEIGETSTSRARRRIVYDAKEEQEGRGETKEKKKRGRPRKEKEQELIPLESPQKEAEKEGEEKKKTRTARRAIREDEVHEQPQAINETGLDEEMDVGSNEEGDDEIKEEKTKGISESYDGLKKEDIKACEEVVKTIRNSLKSVFISKDERAFRSAVVNVSKAKTKAYKGANYNAPSLAFYDEIEYQLNNMMTKASGETKNEVEGKKRVLQVIAKALITDFNDLADDLYDAYWSQIEYLLNKFATAEDSHVRSFFCYWVSNLLYYSKLVYSEEKAQHSQQEMERKYGERVDDENSQEDRRMLDEEMLKLRERRRLYLGLYQSLKHDDSIVRISAISGLSILQDEPIPPAFTEAVTHSPKDLIMRQLMDVHVNVRKAAIEELRPTTDQQIEFLMRAAMQEKHDNIRKDAFIKLGRLKIEQFNLAQRHSLLGMIRDNILGPTIEGYVLFPWLYEMVNGENPNPILKRSMIDELEVKKEGGRKKANNAATKVKWTSAPFQLLRFLDCVNHGDDVLHALRKASAIAKKESGNGLFSVGTFMADVIDQCDKEGLGLITMTEYRHLLDRGVSDEARAAILTFWLHSLQFVHENKKDAGELYDGVQQLSPSMGDLRKLIQDLLEDERERLAPRKKLKEKKEIDVTHPAFVPSSPQLQSVVTMVLRAFKYLPQGDNDTMNEWKELLMGLTTGDQCDISLPMWEVIMHDLLKYHTNEAEKDDLVYEVAARMGFDFDGIIALADDEDDGKGGNKTPKRRSLKGMAEVSSTPTSSLGRKEGEEKMREDRRLLLSRPHYLGMIHGALKTANFDSRAEALAIVFKAEMDVYRSLTDNGLRALALECFGMFCRDSSDLVYKMASRYIEFVLDSLLQSPPQVDEGTMEEEAEKVDEMKTRKRKKKIDRAVLDELETEYGRREKAERERREVERRGKRGSINHTRGLCLAVLSDLIVSQSLPKIHDLMKESVHMFKVHDLCLLMEKMVLDQDLELVFMVAHCTFKLCLFDRDVMKHMGKIASLLMFKSMHPSSFAHSRLRSCVLSFFPQYGAKSNLHQMLLAEVVVGMLAMIKERSADHKNIIDRGMNSYSAISYVCIASAPSSLKLKDLSSSTAHSVLLQKLGDFLVKCEEDAREDIRVDADYYKAVLGAIYGMEFSGMPAANLRMIYTILQNNMDLLSQWDRGGELKKMTVDLIKRIGNDLDCLNEIARLNKALGIKVREEEERMPIEREATEKIKELLENLKETGRDIREISPVDDGRPLRVGMWTPLNKKRGREEEMKRLMSSLKKEPARSKSYAATAAAERKEKEAATAQTSPVRPSTRNLRKRGPRMSTIDESD</sequence>
<dbReference type="PANTHER" id="PTHR14418">
    <property type="entry name" value="CONDENSIN COMPLEX SUBUNIT 3-RELATED"/>
    <property type="match status" value="1"/>
</dbReference>
<keyword evidence="5" id="KW-0226">DNA condensation</keyword>
<dbReference type="EMBL" id="BTRK01000006">
    <property type="protein sequence ID" value="GMR58700.1"/>
    <property type="molecule type" value="Genomic_DNA"/>
</dbReference>
<reference evidence="11" key="1">
    <citation type="submission" date="2022-10" db="EMBL/GenBank/DDBJ databases">
        <title>Genome assembly of Pristionchus species.</title>
        <authorList>
            <person name="Yoshida K."/>
            <person name="Sommer R.J."/>
        </authorList>
    </citation>
    <scope>NUCLEOTIDE SEQUENCE [LARGE SCALE GENOMIC DNA]</scope>
    <source>
        <strain evidence="11">RS5460</strain>
    </source>
</reference>
<dbReference type="InterPro" id="IPR027165">
    <property type="entry name" value="CND3"/>
</dbReference>
<keyword evidence="3" id="KW-0132">Cell division</keyword>
<comment type="caution">
    <text evidence="10">The sequence shown here is derived from an EMBL/GenBank/DDBJ whole genome shotgun (WGS) entry which is preliminary data.</text>
</comment>
<protein>
    <recommendedName>
        <fullName evidence="9">Nuclear condensin complex subunit 3 C-terminal domain-containing protein</fullName>
    </recommendedName>
</protein>
<feature type="region of interest" description="Disordered" evidence="8">
    <location>
        <begin position="308"/>
        <end position="327"/>
    </location>
</feature>
<feature type="compositionally biased region" description="Basic residues" evidence="8">
    <location>
        <begin position="82"/>
        <end position="97"/>
    </location>
</feature>
<feature type="compositionally biased region" description="Basic residues" evidence="8">
    <location>
        <begin position="170"/>
        <end position="179"/>
    </location>
</feature>
<feature type="non-terminal residue" evidence="10">
    <location>
        <position position="1"/>
    </location>
</feature>
<keyword evidence="4" id="KW-0498">Mitosis</keyword>
<dbReference type="SUPFAM" id="SSF48371">
    <property type="entry name" value="ARM repeat"/>
    <property type="match status" value="1"/>
</dbReference>
<keyword evidence="2" id="KW-0158">Chromosome</keyword>
<proteinExistence type="predicted"/>
<feature type="region of interest" description="Disordered" evidence="8">
    <location>
        <begin position="950"/>
        <end position="990"/>
    </location>
</feature>
<dbReference type="InterPro" id="IPR016024">
    <property type="entry name" value="ARM-type_fold"/>
</dbReference>
<evidence type="ECO:0000256" key="2">
    <source>
        <dbReference type="ARBA" id="ARBA00022454"/>
    </source>
</evidence>
<feature type="compositionally biased region" description="Basic and acidic residues" evidence="8">
    <location>
        <begin position="231"/>
        <end position="247"/>
    </location>
</feature>
<feature type="coiled-coil region" evidence="7">
    <location>
        <begin position="1087"/>
        <end position="1134"/>
    </location>
</feature>
<feature type="compositionally biased region" description="Basic and acidic residues" evidence="8">
    <location>
        <begin position="180"/>
        <end position="210"/>
    </location>
</feature>
<feature type="compositionally biased region" description="Basic and acidic residues" evidence="8">
    <location>
        <begin position="1483"/>
        <end position="1493"/>
    </location>
</feature>
<dbReference type="GO" id="GO:0007076">
    <property type="term" value="P:mitotic chromosome condensation"/>
    <property type="evidence" value="ECO:0007669"/>
    <property type="project" value="InterPro"/>
</dbReference>
<evidence type="ECO:0000256" key="4">
    <source>
        <dbReference type="ARBA" id="ARBA00022776"/>
    </source>
</evidence>
<dbReference type="GO" id="GO:0051301">
    <property type="term" value="P:cell division"/>
    <property type="evidence" value="ECO:0007669"/>
    <property type="project" value="UniProtKB-KW"/>
</dbReference>
<evidence type="ECO:0000256" key="8">
    <source>
        <dbReference type="SAM" id="MobiDB-lite"/>
    </source>
</evidence>
<evidence type="ECO:0000313" key="11">
    <source>
        <dbReference type="Proteomes" id="UP001328107"/>
    </source>
</evidence>
<keyword evidence="6" id="KW-0131">Cell cycle</keyword>
<dbReference type="GO" id="GO:0000793">
    <property type="term" value="C:condensed chromosome"/>
    <property type="evidence" value="ECO:0007669"/>
    <property type="project" value="TreeGrafter"/>
</dbReference>
<feature type="domain" description="Nuclear condensin complex subunit 3 C-terminal" evidence="9">
    <location>
        <begin position="1175"/>
        <end position="1295"/>
    </location>
</feature>
<dbReference type="GO" id="GO:0000796">
    <property type="term" value="C:condensin complex"/>
    <property type="evidence" value="ECO:0007669"/>
    <property type="project" value="InterPro"/>
</dbReference>
<feature type="compositionally biased region" description="Polar residues" evidence="8">
    <location>
        <begin position="1514"/>
        <end position="1523"/>
    </location>
</feature>
<evidence type="ECO:0000256" key="5">
    <source>
        <dbReference type="ARBA" id="ARBA00023067"/>
    </source>
</evidence>
<dbReference type="PANTHER" id="PTHR14418:SF5">
    <property type="entry name" value="CONDENSIN COMPLEX SUBUNIT 3"/>
    <property type="match status" value="1"/>
</dbReference>
<accession>A0AAN5D9S2</accession>
<gene>
    <name evidence="10" type="ORF">PMAYCL1PPCAC_28895</name>
</gene>
<evidence type="ECO:0000313" key="10">
    <source>
        <dbReference type="EMBL" id="GMR58700.1"/>
    </source>
</evidence>
<dbReference type="Proteomes" id="UP001328107">
    <property type="component" value="Unassembled WGS sequence"/>
</dbReference>
<feature type="compositionally biased region" description="Acidic residues" evidence="8">
    <location>
        <begin position="308"/>
        <end position="322"/>
    </location>
</feature>
<keyword evidence="11" id="KW-1185">Reference proteome</keyword>
<feature type="compositionally biased region" description="Acidic residues" evidence="8">
    <location>
        <begin position="1"/>
        <end position="19"/>
    </location>
</feature>
<dbReference type="Pfam" id="PF12719">
    <property type="entry name" value="Cnd3"/>
    <property type="match status" value="1"/>
</dbReference>
<feature type="region of interest" description="Disordered" evidence="8">
    <location>
        <begin position="1"/>
        <end position="303"/>
    </location>
</feature>
<name>A0AAN5D9S2_9BILA</name>
<evidence type="ECO:0000256" key="6">
    <source>
        <dbReference type="ARBA" id="ARBA00023306"/>
    </source>
</evidence>
<feature type="region of interest" description="Disordered" evidence="8">
    <location>
        <begin position="1483"/>
        <end position="1539"/>
    </location>
</feature>
<feature type="compositionally biased region" description="Acidic residues" evidence="8">
    <location>
        <begin position="128"/>
        <end position="139"/>
    </location>
</feature>
<feature type="compositionally biased region" description="Basic and acidic residues" evidence="8">
    <location>
        <begin position="981"/>
        <end position="990"/>
    </location>
</feature>
<evidence type="ECO:0000256" key="7">
    <source>
        <dbReference type="SAM" id="Coils"/>
    </source>
</evidence>